<dbReference type="SUPFAM" id="SSF103473">
    <property type="entry name" value="MFS general substrate transporter"/>
    <property type="match status" value="1"/>
</dbReference>
<dbReference type="PANTHER" id="PTHR23526:SF2">
    <property type="entry name" value="MAJOR FACILITATOR SUPERFAMILY (MFS) PROFILE DOMAIN-CONTAINING PROTEIN"/>
    <property type="match status" value="1"/>
</dbReference>
<dbReference type="GO" id="GO:0022857">
    <property type="term" value="F:transmembrane transporter activity"/>
    <property type="evidence" value="ECO:0007669"/>
    <property type="project" value="InterPro"/>
</dbReference>
<evidence type="ECO:0000256" key="2">
    <source>
        <dbReference type="ARBA" id="ARBA00022989"/>
    </source>
</evidence>
<evidence type="ECO:0000256" key="3">
    <source>
        <dbReference type="ARBA" id="ARBA00023136"/>
    </source>
</evidence>
<dbReference type="STRING" id="1797579.A2996_03005"/>
<dbReference type="Gene3D" id="1.20.1250.20">
    <property type="entry name" value="MFS general substrate transporter like domains"/>
    <property type="match status" value="1"/>
</dbReference>
<proteinExistence type="predicted"/>
<dbReference type="InterPro" id="IPR020846">
    <property type="entry name" value="MFS_dom"/>
</dbReference>
<feature type="transmembrane region" description="Helical" evidence="4">
    <location>
        <begin position="179"/>
        <end position="199"/>
    </location>
</feature>
<feature type="domain" description="Major facilitator superfamily (MFS) profile" evidence="5">
    <location>
        <begin position="19"/>
        <end position="208"/>
    </location>
</feature>
<dbReference type="InterPro" id="IPR052528">
    <property type="entry name" value="Sugar_transport-like"/>
</dbReference>
<name>A0A1F5EMT0_9BACT</name>
<keyword evidence="2 4" id="KW-1133">Transmembrane helix</keyword>
<dbReference type="PANTHER" id="PTHR23526">
    <property type="entry name" value="INTEGRAL MEMBRANE TRANSPORT PROTEIN-RELATED"/>
    <property type="match status" value="1"/>
</dbReference>
<dbReference type="Proteomes" id="UP000176865">
    <property type="component" value="Unassembled WGS sequence"/>
</dbReference>
<dbReference type="AlphaFoldDB" id="A0A1F5EMT0"/>
<dbReference type="InterPro" id="IPR036259">
    <property type="entry name" value="MFS_trans_sf"/>
</dbReference>
<evidence type="ECO:0000256" key="4">
    <source>
        <dbReference type="SAM" id="Phobius"/>
    </source>
</evidence>
<sequence>MEKQITPVRYFNLKSVSSVIRYLTLADLFVAGGFGLIGPIFAVYIVETIPNAGVDIVGIATMIYLVTKSLGQIPMGNLIDKIKGERDDFWFLFFGYALYSIIPLLYLFIKTPYQLYLVEFLLGIFAAVVFPSWYAIFTRHIDKGKEGIEWGAYNTLVDLGGAFAAGIGGLIAVSFGFKILFISASICALLGALGLIPIYKEMRISKKD</sequence>
<evidence type="ECO:0000256" key="1">
    <source>
        <dbReference type="ARBA" id="ARBA00022692"/>
    </source>
</evidence>
<accession>A0A1F5EMT0</accession>
<dbReference type="Pfam" id="PF07690">
    <property type="entry name" value="MFS_1"/>
    <property type="match status" value="1"/>
</dbReference>
<keyword evidence="1 4" id="KW-0812">Transmembrane</keyword>
<dbReference type="EMBL" id="MFAB01000018">
    <property type="protein sequence ID" value="OGD68693.1"/>
    <property type="molecule type" value="Genomic_DNA"/>
</dbReference>
<keyword evidence="3 4" id="KW-0472">Membrane</keyword>
<feature type="transmembrane region" description="Helical" evidence="4">
    <location>
        <begin position="150"/>
        <end position="173"/>
    </location>
</feature>
<feature type="transmembrane region" description="Helical" evidence="4">
    <location>
        <begin position="20"/>
        <end position="46"/>
    </location>
</feature>
<feature type="transmembrane region" description="Helical" evidence="4">
    <location>
        <begin position="90"/>
        <end position="109"/>
    </location>
</feature>
<feature type="transmembrane region" description="Helical" evidence="4">
    <location>
        <begin position="115"/>
        <end position="138"/>
    </location>
</feature>
<feature type="transmembrane region" description="Helical" evidence="4">
    <location>
        <begin position="52"/>
        <end position="70"/>
    </location>
</feature>
<protein>
    <recommendedName>
        <fullName evidence="5">Major facilitator superfamily (MFS) profile domain-containing protein</fullName>
    </recommendedName>
</protein>
<evidence type="ECO:0000313" key="6">
    <source>
        <dbReference type="EMBL" id="OGD68693.1"/>
    </source>
</evidence>
<gene>
    <name evidence="6" type="ORF">A2996_03005</name>
</gene>
<organism evidence="6 7">
    <name type="scientific">Candidatus Campbellbacteria bacterium RIFCSPLOWO2_01_FULL_34_15</name>
    <dbReference type="NCBI Taxonomy" id="1797579"/>
    <lineage>
        <taxon>Bacteria</taxon>
        <taxon>Candidatus Campbelliibacteriota</taxon>
    </lineage>
</organism>
<dbReference type="PROSITE" id="PS50850">
    <property type="entry name" value="MFS"/>
    <property type="match status" value="1"/>
</dbReference>
<reference evidence="6 7" key="1">
    <citation type="journal article" date="2016" name="Nat. Commun.">
        <title>Thousands of microbial genomes shed light on interconnected biogeochemical processes in an aquifer system.</title>
        <authorList>
            <person name="Anantharaman K."/>
            <person name="Brown C.T."/>
            <person name="Hug L.A."/>
            <person name="Sharon I."/>
            <person name="Castelle C.J."/>
            <person name="Probst A.J."/>
            <person name="Thomas B.C."/>
            <person name="Singh A."/>
            <person name="Wilkins M.J."/>
            <person name="Karaoz U."/>
            <person name="Brodie E.L."/>
            <person name="Williams K.H."/>
            <person name="Hubbard S.S."/>
            <person name="Banfield J.F."/>
        </authorList>
    </citation>
    <scope>NUCLEOTIDE SEQUENCE [LARGE SCALE GENOMIC DNA]</scope>
</reference>
<comment type="caution">
    <text evidence="6">The sequence shown here is derived from an EMBL/GenBank/DDBJ whole genome shotgun (WGS) entry which is preliminary data.</text>
</comment>
<evidence type="ECO:0000313" key="7">
    <source>
        <dbReference type="Proteomes" id="UP000176865"/>
    </source>
</evidence>
<dbReference type="InterPro" id="IPR011701">
    <property type="entry name" value="MFS"/>
</dbReference>
<evidence type="ECO:0000259" key="5">
    <source>
        <dbReference type="PROSITE" id="PS50850"/>
    </source>
</evidence>